<dbReference type="InterPro" id="IPR039331">
    <property type="entry name" value="PAPs-like"/>
</dbReference>
<dbReference type="SUPFAM" id="SSF49363">
    <property type="entry name" value="Purple acid phosphatase, N-terminal domain"/>
    <property type="match status" value="1"/>
</dbReference>
<sequence>MIKTSTFLVILLYSVFSFSQQDATPHKSLTSDSISVVVERGPYLQSGSPTRVIVKWRTNTSTPSVVNYGTSLNNLDQVVTDSELNTEHEIILTDLNPNTKYYYNIGTDTTVLSQSLSGDMYVTTAPKVGTDQFVRAWILGDPGTANNHQRTVRDAYYNYVNTHKKHTGITDMMLFLGDNAYNTGTDAEYQTAFFDVYNTMFKKSVAWSCLGNHDGYSADSDTQSGPYFDIFSFPTQGESGGTASGTEAYYSFDYANIHFIILDSHHSNRAVGAPMYYWALTDIQNTTQDWIVTLFHHPAYSKGSHDSDYEDRLIDMRQNFMPMLEANGVDLILNGHSHSYERSYFLNGHHGFSNTFNPENTTKGGHTVGAAGHGDGKADGDGVYQKTENETAGAVYITTGSAGQVSGGDLNHQAMFVSLNELGSCVMEIVADGYGGQHLNIKFLRETGEIDDYFSIHKSGIDFEKQKSSNISKSNQDQMSSQLVPVNGILIIPIESSERLKKVKIFNDLGKQVAKSKQDKININDLDSGMYMVEIKTNKTTYYKSFTVD</sequence>
<evidence type="ECO:0000256" key="1">
    <source>
        <dbReference type="ARBA" id="ARBA00022729"/>
    </source>
</evidence>
<evidence type="ECO:0000256" key="2">
    <source>
        <dbReference type="SAM" id="SignalP"/>
    </source>
</evidence>
<feature type="chain" id="PRO_5021764797" evidence="2">
    <location>
        <begin position="20"/>
        <end position="549"/>
    </location>
</feature>
<dbReference type="GO" id="GO:0046872">
    <property type="term" value="F:metal ion binding"/>
    <property type="evidence" value="ECO:0007669"/>
    <property type="project" value="InterPro"/>
</dbReference>
<dbReference type="GO" id="GO:0003993">
    <property type="term" value="F:acid phosphatase activity"/>
    <property type="evidence" value="ECO:0007669"/>
    <property type="project" value="InterPro"/>
</dbReference>
<reference evidence="6 7" key="1">
    <citation type="submission" date="2019-07" db="EMBL/GenBank/DDBJ databases">
        <title>Genome sequencing for Formosa sp. PS13.</title>
        <authorList>
            <person name="Park S.-J."/>
        </authorList>
    </citation>
    <scope>NUCLEOTIDE SEQUENCE [LARGE SCALE GENOMIC DNA]</scope>
    <source>
        <strain evidence="6 7">PS13</strain>
    </source>
</reference>
<feature type="domain" description="Purple acid phosphatase N-terminal" evidence="4">
    <location>
        <begin position="44"/>
        <end position="114"/>
    </location>
</feature>
<dbReference type="SUPFAM" id="SSF56300">
    <property type="entry name" value="Metallo-dependent phosphatases"/>
    <property type="match status" value="1"/>
</dbReference>
<feature type="signal peptide" evidence="2">
    <location>
        <begin position="1"/>
        <end position="19"/>
    </location>
</feature>
<dbReference type="Pfam" id="PF18962">
    <property type="entry name" value="Por_Secre_tail"/>
    <property type="match status" value="1"/>
</dbReference>
<protein>
    <submittedName>
        <fullName evidence="6">T9SS type A sorting domain-containing protein</fullName>
    </submittedName>
</protein>
<dbReference type="NCBIfam" id="TIGR04183">
    <property type="entry name" value="Por_Secre_tail"/>
    <property type="match status" value="1"/>
</dbReference>
<organism evidence="6 7">
    <name type="scientific">Formosa sediminum</name>
    <dbReference type="NCBI Taxonomy" id="2594004"/>
    <lineage>
        <taxon>Bacteria</taxon>
        <taxon>Pseudomonadati</taxon>
        <taxon>Bacteroidota</taxon>
        <taxon>Flavobacteriia</taxon>
        <taxon>Flavobacteriales</taxon>
        <taxon>Flavobacteriaceae</taxon>
        <taxon>Formosa</taxon>
    </lineage>
</organism>
<dbReference type="Gene3D" id="3.60.21.10">
    <property type="match status" value="1"/>
</dbReference>
<evidence type="ECO:0000259" key="5">
    <source>
        <dbReference type="Pfam" id="PF18962"/>
    </source>
</evidence>
<evidence type="ECO:0000259" key="3">
    <source>
        <dbReference type="Pfam" id="PF00149"/>
    </source>
</evidence>
<gene>
    <name evidence="6" type="ORF">FNB79_11395</name>
</gene>
<proteinExistence type="predicted"/>
<dbReference type="KEGG" id="fop:FNB79_11395"/>
<dbReference type="Proteomes" id="UP000319209">
    <property type="component" value="Chromosome"/>
</dbReference>
<feature type="domain" description="Calcineurin-like phosphoesterase" evidence="3">
    <location>
        <begin position="135"/>
        <end position="340"/>
    </location>
</feature>
<dbReference type="Pfam" id="PF16656">
    <property type="entry name" value="Pur_ac_phosph_N"/>
    <property type="match status" value="1"/>
</dbReference>
<dbReference type="RefSeq" id="WP_143381427.1">
    <property type="nucleotide sequence ID" value="NZ_CP041637.1"/>
</dbReference>
<dbReference type="PANTHER" id="PTHR22953:SF153">
    <property type="entry name" value="PURPLE ACID PHOSPHATASE"/>
    <property type="match status" value="1"/>
</dbReference>
<dbReference type="PANTHER" id="PTHR22953">
    <property type="entry name" value="ACID PHOSPHATASE RELATED"/>
    <property type="match status" value="1"/>
</dbReference>
<dbReference type="Pfam" id="PF00149">
    <property type="entry name" value="Metallophos"/>
    <property type="match status" value="1"/>
</dbReference>
<evidence type="ECO:0000313" key="7">
    <source>
        <dbReference type="Proteomes" id="UP000319209"/>
    </source>
</evidence>
<keyword evidence="7" id="KW-1185">Reference proteome</keyword>
<name>A0A516GSQ1_9FLAO</name>
<evidence type="ECO:0000259" key="4">
    <source>
        <dbReference type="Pfam" id="PF16656"/>
    </source>
</evidence>
<dbReference type="InterPro" id="IPR008963">
    <property type="entry name" value="Purple_acid_Pase-like_N"/>
</dbReference>
<feature type="domain" description="Secretion system C-terminal sorting" evidence="5">
    <location>
        <begin position="485"/>
        <end position="546"/>
    </location>
</feature>
<evidence type="ECO:0000313" key="6">
    <source>
        <dbReference type="EMBL" id="QDO94543.1"/>
    </source>
</evidence>
<dbReference type="InterPro" id="IPR026444">
    <property type="entry name" value="Secre_tail"/>
</dbReference>
<accession>A0A516GSQ1</accession>
<dbReference type="OrthoDB" id="9809781at2"/>
<keyword evidence="1 2" id="KW-0732">Signal</keyword>
<dbReference type="InterPro" id="IPR015914">
    <property type="entry name" value="PAPs_N"/>
</dbReference>
<dbReference type="InterPro" id="IPR004843">
    <property type="entry name" value="Calcineurin-like_PHP"/>
</dbReference>
<dbReference type="EMBL" id="CP041637">
    <property type="protein sequence ID" value="QDO94543.1"/>
    <property type="molecule type" value="Genomic_DNA"/>
</dbReference>
<dbReference type="AlphaFoldDB" id="A0A516GSQ1"/>
<dbReference type="Gene3D" id="2.60.40.380">
    <property type="entry name" value="Purple acid phosphatase-like, N-terminal"/>
    <property type="match status" value="1"/>
</dbReference>
<dbReference type="InterPro" id="IPR029052">
    <property type="entry name" value="Metallo-depent_PP-like"/>
</dbReference>